<dbReference type="PRINTS" id="PR00417">
    <property type="entry name" value="PRTPISMRASEI"/>
</dbReference>
<dbReference type="Pfam" id="PF17915">
    <property type="entry name" value="zf_Rg"/>
    <property type="match status" value="1"/>
</dbReference>
<dbReference type="PROSITE" id="PS50880">
    <property type="entry name" value="TOPRIM"/>
    <property type="match status" value="1"/>
</dbReference>
<evidence type="ECO:0000259" key="18">
    <source>
        <dbReference type="PROSITE" id="PS51192"/>
    </source>
</evidence>
<evidence type="ECO:0000256" key="6">
    <source>
        <dbReference type="ARBA" id="ARBA00022771"/>
    </source>
</evidence>
<dbReference type="Pfam" id="PF01751">
    <property type="entry name" value="Toprim"/>
    <property type="match status" value="1"/>
</dbReference>
<proteinExistence type="inferred from homology"/>
<evidence type="ECO:0000256" key="14">
    <source>
        <dbReference type="HAMAP-Rule" id="MF_01125"/>
    </source>
</evidence>
<dbReference type="Gene3D" id="2.60.510.20">
    <property type="match status" value="1"/>
</dbReference>
<dbReference type="InterPro" id="IPR040569">
    <property type="entry name" value="Znf_Rg"/>
</dbReference>
<evidence type="ECO:0000256" key="5">
    <source>
        <dbReference type="ARBA" id="ARBA00022741"/>
    </source>
</evidence>
<comment type="subunit">
    <text evidence="2 14">Monomer.</text>
</comment>
<dbReference type="GO" id="GO:0006260">
    <property type="term" value="P:DNA replication"/>
    <property type="evidence" value="ECO:0007669"/>
    <property type="project" value="UniProtKB-UniRule"/>
</dbReference>
<keyword evidence="8 14" id="KW-0067">ATP-binding</keyword>
<sequence>MDFRVLPALYLHSCPNCGGAVESYRLAEGLPCSECLPEEVAGSDIRRVIENLRRRNALRGLAPLADVLRRYEEIANLFEKVVGFRMWGAQRLWARRLAAGKSFAVVAPTGSGKTTFLLISALYMTSRGKALLVFPTSALAYQAYKKLLDYSSRAGLAPRIVTYNTMLKPQEREEALKRIEAGDFDILVITSAFLPKYFELLARHKFAFVATDDVDSVLRATSKNIERLLKLLGATDEVLGKAFELIELGKKRGKAVLAGDEKEAERIEREIEKAREELRRIKAELRLGVFVASGALAKARRTARLLLFREILGFDVGGRAEGLRNVYDLYVKMAEDPKTQVAELVKRLGGGGIIYVLDKDFGKDLVQHLQASGIKAEHFFRPRRKVLEAFEQGQLSVLVGLASPRSALVRGIDLPHVIRYVVFVGIPKYKFRVKLDEFSVPAFLSFLYNVRAILPQDLRFRADRLIAQLRRIAPYSARLDKILKEGASNSFEEYVLGVAKSAVEFVASLLSRDDIRKAIEASTEIKLTYIGEQLYVLLPDVTTYIQGSGRTSRLYAGGLSRGLSVVLVDDEKVLNALIREMELRFDDVRFEELSKADLDGILKSVDEDRENIRRILSGMLKPEELASRDLMKSILLVVESPTKARTIASFFGRPNMLIIGGMPAYEVSTGDSMLTVIATMGHIYELPTNLQRVAEDERRKIWRLVKPVAAGPYSPMDYSVVKTEAGYVPIYNRIYKCPGSSYVDDLDVPEGCKPLDMISTLRELASEVDAVYLGTDPDSEGEKIAYDVYLILRPYVGLIKRIEFHEVTRRAIMNALASPRDVNLSMVAAQIVRRIEDRWLGFGLSRKVQEAHGLAFLSAGRVQTPVLGWIVERYENSKAERKFDVVLKIGDGQIRLALPEDVYKALKENRKARISLLEEKTETIQPPPPYTTDEYMRDAVNKLGISAEEAMSIAQDLFESGFITYHRTDSTRISTTGIGVAREYVARRHGADAFRPRTWSAGEEGAHEAIRPTRPIDAEELRGLVAAGVIQPTIRLTRNHYAAYDLIFRRFMASQMREAEVVVARYALLLDGFNAEVRRVVEVKNEGFLAEYRSVELEPRLPTGEVDVEIAYAKRLVELLSQADVLRMMRERGIGRPSTYAKILEVLSRRGYVVVRGRRKFMIPTKRGIEIYRYLRENYGKLVSEERTRLIEKYMDDVENGRKNYVAVLDELFTEFLQEVLTRQ</sequence>
<dbReference type="SMART" id="SM00436">
    <property type="entry name" value="TOP1Bc"/>
    <property type="match status" value="1"/>
</dbReference>
<evidence type="ECO:0000256" key="4">
    <source>
        <dbReference type="ARBA" id="ARBA00022723"/>
    </source>
</evidence>
<dbReference type="InterPro" id="IPR013824">
    <property type="entry name" value="Topo_IA_cen_sub1"/>
</dbReference>
<dbReference type="STRING" id="999630.TUZN_1492"/>
<name>F2L236_THEU7</name>
<dbReference type="NCBIfam" id="TIGR01054">
    <property type="entry name" value="rgy"/>
    <property type="match status" value="1"/>
</dbReference>
<dbReference type="Pfam" id="PF01131">
    <property type="entry name" value="Topoisom_bac"/>
    <property type="match status" value="1"/>
</dbReference>
<dbReference type="PROSITE" id="PS52039">
    <property type="entry name" value="TOPO_IA_2"/>
    <property type="match status" value="1"/>
</dbReference>
<evidence type="ECO:0000256" key="1">
    <source>
        <dbReference type="ARBA" id="ARBA00004496"/>
    </source>
</evidence>
<dbReference type="SMART" id="SM00437">
    <property type="entry name" value="TOP1Ac"/>
    <property type="match status" value="1"/>
</dbReference>
<dbReference type="InterPro" id="IPR003601">
    <property type="entry name" value="Topo_IA_2"/>
</dbReference>
<dbReference type="PROSITE" id="PS51192">
    <property type="entry name" value="HELICASE_ATP_BIND_1"/>
    <property type="match status" value="1"/>
</dbReference>
<keyword evidence="7 14" id="KW-0862">Zinc</keyword>
<dbReference type="GO" id="GO:0006265">
    <property type="term" value="P:DNA topological change"/>
    <property type="evidence" value="ECO:0007669"/>
    <property type="project" value="UniProtKB-UniRule"/>
</dbReference>
<evidence type="ECO:0000259" key="17">
    <source>
        <dbReference type="PROSITE" id="PS50880"/>
    </source>
</evidence>
<comment type="subcellular location">
    <subcellularLocation>
        <location evidence="1 14">Cytoplasm</location>
    </subcellularLocation>
</comment>
<keyword evidence="5 14" id="KW-0547">Nucleotide-binding</keyword>
<feature type="domain" description="Toprim" evidence="17">
    <location>
        <begin position="633"/>
        <end position="807"/>
    </location>
</feature>
<evidence type="ECO:0000313" key="21">
    <source>
        <dbReference type="EMBL" id="AEA12963.1"/>
    </source>
</evidence>
<keyword evidence="11 14" id="KW-0413">Isomerase</keyword>
<evidence type="ECO:0000256" key="15">
    <source>
        <dbReference type="RuleBase" id="RU004026"/>
    </source>
</evidence>
<dbReference type="EMBL" id="CP002590">
    <property type="protein sequence ID" value="AEA12963.1"/>
    <property type="molecule type" value="Genomic_DNA"/>
</dbReference>
<feature type="coiled-coil region" evidence="16">
    <location>
        <begin position="257"/>
        <end position="284"/>
    </location>
</feature>
<dbReference type="InterPro" id="IPR003602">
    <property type="entry name" value="Topo_IA_DNA-bd_dom"/>
</dbReference>
<keyword evidence="16" id="KW-0175">Coiled coil</keyword>
<comment type="function">
    <text evidence="14">Modifies the topological state of DNA by introducing positive supercoils in an ATP-dependent process, increasing the linking number in steps of +1. Binds to single-stranded DNA, transiently cleaves and then rejoins the ends, introducing a positive supercoil in the process. The scissile phosphodiester is attacked by the catalytic tyrosine of the enzyme, resulting in the formation of a DNA-(5'-phosphotyrosyl)-enzyme intermediate. Probably involved in rewinding DNA strands in regions of the chromosome that have opened up to allow replication, transcription, DNA repair and/or for DNA protection.</text>
</comment>
<comment type="miscellaneous">
    <text evidence="14">This enzyme is the only unique feature of hyperthermophilic bacteria/archaea known and seems to be essential for adaptation to life at high temperatures. It may play a role in stabilization of DNA at high temperatures.</text>
</comment>
<dbReference type="GeneID" id="10361016"/>
<dbReference type="AlphaFoldDB" id="F2L236"/>
<dbReference type="CDD" id="cd18798">
    <property type="entry name" value="SF2_C_reverse_gyrase"/>
    <property type="match status" value="1"/>
</dbReference>
<keyword evidence="6 14" id="KW-0863">Zinc-finger</keyword>
<gene>
    <name evidence="14" type="primary">rgy</name>
    <name evidence="21" type="ordered locus">TUZN_1492</name>
</gene>
<evidence type="ECO:0000259" key="20">
    <source>
        <dbReference type="PROSITE" id="PS52039"/>
    </source>
</evidence>
<organism evidence="21 22">
    <name type="scientific">Thermoproteus uzoniensis (strain 768-20)</name>
    <dbReference type="NCBI Taxonomy" id="999630"/>
    <lineage>
        <taxon>Archaea</taxon>
        <taxon>Thermoproteota</taxon>
        <taxon>Thermoprotei</taxon>
        <taxon>Thermoproteales</taxon>
        <taxon>Thermoproteaceae</taxon>
        <taxon>Thermoproteus</taxon>
    </lineage>
</organism>
<keyword evidence="4 14" id="KW-0479">Metal-binding</keyword>
<dbReference type="InterPro" id="IPR014001">
    <property type="entry name" value="Helicase_ATP-bd"/>
</dbReference>
<feature type="domain" description="RG N-terminal-type" evidence="19">
    <location>
        <begin position="4"/>
        <end position="42"/>
    </location>
</feature>
<keyword evidence="9 14" id="KW-0799">Topoisomerase</keyword>
<reference key="2">
    <citation type="submission" date="2011-03" db="EMBL/GenBank/DDBJ databases">
        <title>Complete genome sequence of the thermoacidophilic crenarchaeon Thermoproteus uzoniensis 768-20.</title>
        <authorList>
            <person name="Mardanov A.V."/>
            <person name="Gumerov V.M."/>
            <person name="Beletsky A.V."/>
            <person name="Prokofeva M.I."/>
            <person name="Bonch-Osmolovskaya E.A."/>
            <person name="Ravin N.V."/>
            <person name="Skryabin K.G."/>
        </authorList>
    </citation>
    <scope>NUCLEOTIDE SEQUENCE</scope>
    <source>
        <strain>768-20</strain>
    </source>
</reference>
<keyword evidence="3 14" id="KW-0963">Cytoplasm</keyword>
<evidence type="ECO:0000256" key="16">
    <source>
        <dbReference type="SAM" id="Coils"/>
    </source>
</evidence>
<dbReference type="CDD" id="cd00186">
    <property type="entry name" value="TOP1Ac"/>
    <property type="match status" value="1"/>
</dbReference>
<comment type="cofactor">
    <cofactor evidence="14">
        <name>Zn(2+)</name>
        <dbReference type="ChEBI" id="CHEBI:29105"/>
    </cofactor>
    <text evidence="14">Binds 1 or 2 zinc ions per subunit.</text>
</comment>
<dbReference type="CDD" id="cd17924">
    <property type="entry name" value="DDXDc_reverse_gyrase"/>
    <property type="match status" value="1"/>
</dbReference>
<dbReference type="GO" id="GO:0008270">
    <property type="term" value="F:zinc ion binding"/>
    <property type="evidence" value="ECO:0007669"/>
    <property type="project" value="UniProtKB-UniRule"/>
</dbReference>
<accession>F2L236</accession>
<evidence type="ECO:0000256" key="10">
    <source>
        <dbReference type="ARBA" id="ARBA00023125"/>
    </source>
</evidence>
<dbReference type="HOGENOM" id="CLU_002886_0_0_2"/>
<feature type="binding site" evidence="14">
    <location>
        <position position="90"/>
    </location>
    <ligand>
        <name>ATP</name>
        <dbReference type="ChEBI" id="CHEBI:30616"/>
    </ligand>
</feature>
<dbReference type="Proteomes" id="UP000008138">
    <property type="component" value="Chromosome"/>
</dbReference>
<dbReference type="SMART" id="SM00487">
    <property type="entry name" value="DEXDc"/>
    <property type="match status" value="1"/>
</dbReference>
<dbReference type="Gene3D" id="3.40.50.140">
    <property type="match status" value="1"/>
</dbReference>
<dbReference type="InterPro" id="IPR011545">
    <property type="entry name" value="DEAD/DEAH_box_helicase_dom"/>
</dbReference>
<dbReference type="Gene3D" id="1.10.290.10">
    <property type="entry name" value="Topoisomerase I, domain 4"/>
    <property type="match status" value="1"/>
</dbReference>
<feature type="region of interest" description="Topoisomerase I" evidence="14">
    <location>
        <begin position="629"/>
        <end position="1224"/>
    </location>
</feature>
<dbReference type="Pfam" id="PF00270">
    <property type="entry name" value="DEAD"/>
    <property type="match status" value="1"/>
</dbReference>
<evidence type="ECO:0000256" key="11">
    <source>
        <dbReference type="ARBA" id="ARBA00023235"/>
    </source>
</evidence>
<evidence type="ECO:0000256" key="2">
    <source>
        <dbReference type="ARBA" id="ARBA00011245"/>
    </source>
</evidence>
<dbReference type="eggNOG" id="arCOG01526">
    <property type="taxonomic scope" value="Archaea"/>
</dbReference>
<dbReference type="GO" id="GO:0016887">
    <property type="term" value="F:ATP hydrolysis activity"/>
    <property type="evidence" value="ECO:0007669"/>
    <property type="project" value="RHEA"/>
</dbReference>
<feature type="domain" description="Helicase ATP-binding" evidence="18">
    <location>
        <begin position="94"/>
        <end position="256"/>
    </location>
</feature>
<evidence type="ECO:0000256" key="13">
    <source>
        <dbReference type="ARBA" id="ARBA00049360"/>
    </source>
</evidence>
<evidence type="ECO:0000259" key="19">
    <source>
        <dbReference type="PROSITE" id="PS52036"/>
    </source>
</evidence>
<dbReference type="Gene3D" id="1.10.460.10">
    <property type="entry name" value="Topoisomerase I, domain 2"/>
    <property type="match status" value="1"/>
</dbReference>
<keyword evidence="14" id="KW-0378">Hydrolase</keyword>
<comment type="similarity">
    <text evidence="12 14">In the N-terminal section; belongs to the DEAD box helicase family. DDVD subfamily.</text>
</comment>
<evidence type="ECO:0000256" key="7">
    <source>
        <dbReference type="ARBA" id="ARBA00022833"/>
    </source>
</evidence>
<dbReference type="InterPro" id="IPR006171">
    <property type="entry name" value="TOPRIM_dom"/>
</dbReference>
<dbReference type="SUPFAM" id="SSF52540">
    <property type="entry name" value="P-loop containing nucleoside triphosphate hydrolases"/>
    <property type="match status" value="2"/>
</dbReference>
<keyword evidence="10 14" id="KW-0238">DNA-binding</keyword>
<dbReference type="InterPro" id="IPR013826">
    <property type="entry name" value="Topo_IA_cen_sub3"/>
</dbReference>
<dbReference type="SUPFAM" id="SSF56712">
    <property type="entry name" value="Prokaryotic type I DNA topoisomerase"/>
    <property type="match status" value="1"/>
</dbReference>
<dbReference type="KEGG" id="tuz:TUZN_1492"/>
<dbReference type="GO" id="GO:0005737">
    <property type="term" value="C:cytoplasm"/>
    <property type="evidence" value="ECO:0007669"/>
    <property type="project" value="UniProtKB-SubCell"/>
</dbReference>
<dbReference type="OrthoDB" id="30963at2157"/>
<dbReference type="EC" id="5.6.2.-" evidence="14"/>
<reference evidence="21 22" key="1">
    <citation type="journal article" date="2011" name="J. Bacteriol.">
        <title>Complete genome sequence of the thermoacidophilic crenarchaeon Thermoproteus uzoniensis 768-20.</title>
        <authorList>
            <person name="Mardanov A.V."/>
            <person name="Gumerov V.M."/>
            <person name="Beletsky A.V."/>
            <person name="Prokofeva M.I."/>
            <person name="Bonch-Osmolovskaya E.A."/>
            <person name="Ravin N.V."/>
            <person name="Skryabin K.G."/>
        </authorList>
    </citation>
    <scope>NUCLEOTIDE SEQUENCE [LARGE SCALE GENOMIC DNA]</scope>
    <source>
        <strain evidence="21 22">768-20</strain>
    </source>
</reference>
<dbReference type="PROSITE" id="PS52036">
    <property type="entry name" value="ZF_RG_N"/>
    <property type="match status" value="1"/>
</dbReference>
<evidence type="ECO:0000256" key="8">
    <source>
        <dbReference type="ARBA" id="ARBA00022840"/>
    </source>
</evidence>
<dbReference type="PANTHER" id="PTHR43505">
    <property type="entry name" value="REVERSE GYRASE"/>
    <property type="match status" value="1"/>
</dbReference>
<dbReference type="InterPro" id="IPR005736">
    <property type="entry name" value="Reverse_gyrase"/>
</dbReference>
<feature type="domain" description="Topo IA-type catalytic" evidence="20">
    <location>
        <begin position="823"/>
        <end position="1221"/>
    </location>
</feature>
<dbReference type="HAMAP" id="MF_01125">
    <property type="entry name" value="Reverse_gyrase"/>
    <property type="match status" value="1"/>
</dbReference>
<dbReference type="Gene3D" id="3.40.50.300">
    <property type="entry name" value="P-loop containing nucleotide triphosphate hydrolases"/>
    <property type="match status" value="3"/>
</dbReference>
<feature type="active site" description="O-(5'-phospho-DNA)-tyrosine intermediate" evidence="14">
    <location>
        <position position="965"/>
    </location>
</feature>
<dbReference type="InterPro" id="IPR013497">
    <property type="entry name" value="Topo_IA_cen"/>
</dbReference>
<comment type="domain">
    <text evidence="14">Introduction of positive supercoils requires the cooperation of both domains. The helicase-like domain probably does not directly unwind DNA, but more likely acts by driving ATP-dependent conformational changes within the whole enzyme. A beta hairpin in the 'latch' region of the N-terminal domain plays a regulatory role in the enzyme, repressing topoisomerase activity in the absence of ATP and preventing the enzyme from acting as an ATP-independent relaxing enzyme; it also helps to coordinate nucleotide hydrolysis by the ATPase domain with the supercoiling activity of the topoisomerase domain.</text>
</comment>
<dbReference type="SMART" id="SM00493">
    <property type="entry name" value="TOPRIM"/>
    <property type="match status" value="1"/>
</dbReference>
<dbReference type="RefSeq" id="WP_013680298.1">
    <property type="nucleotide sequence ID" value="NC_015315.1"/>
</dbReference>
<dbReference type="GO" id="GO:0005524">
    <property type="term" value="F:ATP binding"/>
    <property type="evidence" value="ECO:0007669"/>
    <property type="project" value="UniProtKB-UniRule"/>
</dbReference>
<dbReference type="GO" id="GO:0008094">
    <property type="term" value="F:ATP-dependent activity, acting on DNA"/>
    <property type="evidence" value="ECO:0007669"/>
    <property type="project" value="UniProtKB-UniRule"/>
</dbReference>
<dbReference type="GO" id="GO:0160097">
    <property type="term" value="F:reverse gyrase activity"/>
    <property type="evidence" value="ECO:0007669"/>
    <property type="project" value="UniProtKB-UniRule"/>
</dbReference>
<comment type="catalytic activity">
    <reaction evidence="13 14 15">
        <text>ATP + H2O = ADP + phosphate + H(+)</text>
        <dbReference type="Rhea" id="RHEA:13065"/>
        <dbReference type="ChEBI" id="CHEBI:15377"/>
        <dbReference type="ChEBI" id="CHEBI:15378"/>
        <dbReference type="ChEBI" id="CHEBI:30616"/>
        <dbReference type="ChEBI" id="CHEBI:43474"/>
        <dbReference type="ChEBI" id="CHEBI:456216"/>
    </reaction>
</comment>
<evidence type="ECO:0000256" key="9">
    <source>
        <dbReference type="ARBA" id="ARBA00023029"/>
    </source>
</evidence>
<evidence type="ECO:0000313" key="22">
    <source>
        <dbReference type="Proteomes" id="UP000008138"/>
    </source>
</evidence>
<dbReference type="InterPro" id="IPR023405">
    <property type="entry name" value="Topo_IA_core_domain"/>
</dbReference>
<protein>
    <recommendedName>
        <fullName evidence="14 15">Reverse gyrase</fullName>
        <ecNumber evidence="14">5.6.2.-</ecNumber>
    </recommendedName>
</protein>
<comment type="similarity">
    <text evidence="14">In the C-terminal section; belongs to the type IA topoisomerase family.</text>
</comment>
<keyword evidence="22" id="KW-1185">Reference proteome</keyword>
<comment type="function">
    <text evidence="15">Modifies the topological state of DNA by introducing positive supercoils in an ATP-dependent process, increasing the linking number in steps of +1. Binds to single-stranded DNA, transiently cleaves and then rejoins the ends, introducing a positive supercoil in the process. The scissile phosphodiester is attacked by the catalytic tyrosine of the enzyme, resulting in the formation of a DNA-(5'-phosphotyrosyl)-enzyme intermediate. Involved in rewinding DNA strands in regions of the chromosome that have opened up to allow replication, transcription, DNA repair and/or for DNA protection.</text>
</comment>
<dbReference type="InterPro" id="IPR027417">
    <property type="entry name" value="P-loop_NTPase"/>
</dbReference>
<evidence type="ECO:0000256" key="3">
    <source>
        <dbReference type="ARBA" id="ARBA00022490"/>
    </source>
</evidence>
<dbReference type="GO" id="GO:0003677">
    <property type="term" value="F:DNA binding"/>
    <property type="evidence" value="ECO:0007669"/>
    <property type="project" value="UniProtKB-UniRule"/>
</dbReference>
<evidence type="ECO:0000256" key="12">
    <source>
        <dbReference type="ARBA" id="ARBA00043976"/>
    </source>
</evidence>
<dbReference type="PANTHER" id="PTHR43505:SF1">
    <property type="entry name" value="REVERSE GYRASE"/>
    <property type="match status" value="1"/>
</dbReference>